<dbReference type="STRING" id="44933.SAMN05660971_02767"/>
<name>A0A1M7I1F1_9GAMM</name>
<dbReference type="AlphaFoldDB" id="A0A1M7I1F1"/>
<evidence type="ECO:0000256" key="1">
    <source>
        <dbReference type="ARBA" id="ARBA00004442"/>
    </source>
</evidence>
<dbReference type="GO" id="GO:0009279">
    <property type="term" value="C:cell outer membrane"/>
    <property type="evidence" value="ECO:0007669"/>
    <property type="project" value="UniProtKB-SubCell"/>
</dbReference>
<comment type="similarity">
    <text evidence="2">Belongs to the MipA/OmpV family.</text>
</comment>
<keyword evidence="5" id="KW-0998">Cell outer membrane</keyword>
<evidence type="ECO:0000313" key="8">
    <source>
        <dbReference type="Proteomes" id="UP000184123"/>
    </source>
</evidence>
<gene>
    <name evidence="7" type="ORF">SAMN05660971_02767</name>
</gene>
<sequence>MIGSAILGKKRLLWPVVGCIASSVTIFAEAQETAGLNTNATQWRLGVMGTLSDAAYVDADNSIGIYPLIYFESRRFFFHATEGGVHLYKGDQFTLDATLVIGSLNMDPDDLGRGALASRNVDRGQLDDRDRSYYAGLSASWASRFGVLSAEAHTDISGTSEGERYDVGYRYPWNIGRARVTPHIGVTYLSENVADYYYGIDTDESITGDYSYIPDAALLSGVGVDLAYSLSHDWSIYATFDYESYPDEITDSPLIEDDAAVRLRTGISYSF</sequence>
<keyword evidence="3 6" id="KW-0732">Signal</keyword>
<dbReference type="InterPro" id="IPR010583">
    <property type="entry name" value="MipA"/>
</dbReference>
<evidence type="ECO:0000256" key="5">
    <source>
        <dbReference type="ARBA" id="ARBA00023237"/>
    </source>
</evidence>
<evidence type="ECO:0000256" key="2">
    <source>
        <dbReference type="ARBA" id="ARBA00005722"/>
    </source>
</evidence>
<dbReference type="PANTHER" id="PTHR38776:SF1">
    <property type="entry name" value="MLTA-INTERACTING PROTEIN-RELATED"/>
    <property type="match status" value="1"/>
</dbReference>
<comment type="subcellular location">
    <subcellularLocation>
        <location evidence="1">Cell outer membrane</location>
    </subcellularLocation>
</comment>
<evidence type="ECO:0000256" key="4">
    <source>
        <dbReference type="ARBA" id="ARBA00023136"/>
    </source>
</evidence>
<dbReference type="EMBL" id="FRCA01000007">
    <property type="protein sequence ID" value="SHM34488.1"/>
    <property type="molecule type" value="Genomic_DNA"/>
</dbReference>
<feature type="chain" id="PRO_5009926735" evidence="6">
    <location>
        <begin position="31"/>
        <end position="271"/>
    </location>
</feature>
<reference evidence="7 8" key="1">
    <citation type="submission" date="2016-11" db="EMBL/GenBank/DDBJ databases">
        <authorList>
            <person name="Jaros S."/>
            <person name="Januszkiewicz K."/>
            <person name="Wedrychowicz H."/>
        </authorList>
    </citation>
    <scope>NUCLEOTIDE SEQUENCE [LARGE SCALE GENOMIC DNA]</scope>
    <source>
        <strain evidence="7 8">DSM 4740</strain>
    </source>
</reference>
<evidence type="ECO:0000313" key="7">
    <source>
        <dbReference type="EMBL" id="SHM34488.1"/>
    </source>
</evidence>
<proteinExistence type="inferred from homology"/>
<evidence type="ECO:0000256" key="3">
    <source>
        <dbReference type="ARBA" id="ARBA00022729"/>
    </source>
</evidence>
<dbReference type="Proteomes" id="UP000184123">
    <property type="component" value="Unassembled WGS sequence"/>
</dbReference>
<dbReference type="Pfam" id="PF06629">
    <property type="entry name" value="MipA"/>
    <property type="match status" value="1"/>
</dbReference>
<organism evidence="7 8">
    <name type="scientific">Halomonas cupida</name>
    <dbReference type="NCBI Taxonomy" id="44933"/>
    <lineage>
        <taxon>Bacteria</taxon>
        <taxon>Pseudomonadati</taxon>
        <taxon>Pseudomonadota</taxon>
        <taxon>Gammaproteobacteria</taxon>
        <taxon>Oceanospirillales</taxon>
        <taxon>Halomonadaceae</taxon>
        <taxon>Halomonas</taxon>
    </lineage>
</organism>
<accession>A0A1M7I1F1</accession>
<evidence type="ECO:0000256" key="6">
    <source>
        <dbReference type="SAM" id="SignalP"/>
    </source>
</evidence>
<dbReference type="PANTHER" id="PTHR38776">
    <property type="entry name" value="MLTA-INTERACTING PROTEIN-RELATED"/>
    <property type="match status" value="1"/>
</dbReference>
<keyword evidence="4" id="KW-0472">Membrane</keyword>
<feature type="signal peptide" evidence="6">
    <location>
        <begin position="1"/>
        <end position="30"/>
    </location>
</feature>
<protein>
    <submittedName>
        <fullName evidence="7">Outer membrane protein</fullName>
    </submittedName>
</protein>